<dbReference type="CDD" id="cd02037">
    <property type="entry name" value="Mrp_NBP35"/>
    <property type="match status" value="1"/>
</dbReference>
<protein>
    <recommendedName>
        <fullName evidence="7">Iron-sulfur cluster carrier protein</fullName>
    </recommendedName>
</protein>
<dbReference type="AlphaFoldDB" id="A0A090IEA3"/>
<dbReference type="Pfam" id="PF10609">
    <property type="entry name" value="ParA"/>
    <property type="match status" value="1"/>
</dbReference>
<keyword evidence="4 7" id="KW-0408">Iron</keyword>
<dbReference type="GO" id="GO:0005829">
    <property type="term" value="C:cytosol"/>
    <property type="evidence" value="ECO:0007669"/>
    <property type="project" value="TreeGrafter"/>
</dbReference>
<keyword evidence="10" id="KW-1185">Reference proteome</keyword>
<accession>A0A090IEA3</accession>
<dbReference type="FunFam" id="3.40.50.300:FF:000418">
    <property type="entry name" value="Iron-sulfur cluster carrier protein"/>
    <property type="match status" value="1"/>
</dbReference>
<dbReference type="GO" id="GO:0140663">
    <property type="term" value="F:ATP-dependent FeS chaperone activity"/>
    <property type="evidence" value="ECO:0007669"/>
    <property type="project" value="InterPro"/>
</dbReference>
<dbReference type="PANTHER" id="PTHR42961:SF2">
    <property type="entry name" value="IRON-SULFUR PROTEIN NUBPL"/>
    <property type="match status" value="1"/>
</dbReference>
<dbReference type="GO" id="GO:0016887">
    <property type="term" value="F:ATP hydrolysis activity"/>
    <property type="evidence" value="ECO:0007669"/>
    <property type="project" value="UniProtKB-UniRule"/>
</dbReference>
<evidence type="ECO:0000313" key="11">
    <source>
        <dbReference type="Proteomes" id="UP000183794"/>
    </source>
</evidence>
<dbReference type="RefSeq" id="WP_045110612.1">
    <property type="nucleotide sequence ID" value="NZ_CAWQZC010000025.1"/>
</dbReference>
<dbReference type="HAMAP" id="MF_02040">
    <property type="entry name" value="Mrp_NBP35"/>
    <property type="match status" value="1"/>
</dbReference>
<dbReference type="HOGENOM" id="CLU_024839_0_0_6"/>
<dbReference type="SUPFAM" id="SSF52540">
    <property type="entry name" value="P-loop containing nucleoside triphosphate hydrolases"/>
    <property type="match status" value="1"/>
</dbReference>
<evidence type="ECO:0000256" key="7">
    <source>
        <dbReference type="HAMAP-Rule" id="MF_02040"/>
    </source>
</evidence>
<evidence type="ECO:0000313" key="9">
    <source>
        <dbReference type="EMBL" id="SGZ11605.1"/>
    </source>
</evidence>
<proteinExistence type="inferred from homology"/>
<feature type="binding site" evidence="7">
    <location>
        <begin position="104"/>
        <end position="111"/>
    </location>
    <ligand>
        <name>ATP</name>
        <dbReference type="ChEBI" id="CHEBI:30616"/>
    </ligand>
</feature>
<dbReference type="PANTHER" id="PTHR42961">
    <property type="entry name" value="IRON-SULFUR PROTEIN NUBPL"/>
    <property type="match status" value="1"/>
</dbReference>
<reference evidence="8 10" key="2">
    <citation type="submission" date="2016-11" db="EMBL/GenBank/DDBJ databases">
        <authorList>
            <person name="Klemetsen T."/>
        </authorList>
    </citation>
    <scope>NUCLEOTIDE SEQUENCE [LARGE SCALE GENOMIC DNA]</scope>
    <source>
        <strain evidence="8">MT 2528</strain>
    </source>
</reference>
<keyword evidence="2 7" id="KW-0547">Nucleotide-binding</keyword>
<dbReference type="GO" id="GO:0051539">
    <property type="term" value="F:4 iron, 4 sulfur cluster binding"/>
    <property type="evidence" value="ECO:0007669"/>
    <property type="project" value="TreeGrafter"/>
</dbReference>
<evidence type="ECO:0000256" key="2">
    <source>
        <dbReference type="ARBA" id="ARBA00022741"/>
    </source>
</evidence>
<dbReference type="GeneID" id="61297339"/>
<evidence type="ECO:0000313" key="8">
    <source>
        <dbReference type="EMBL" id="SGY97948.1"/>
    </source>
</evidence>
<reference evidence="9 11" key="1">
    <citation type="submission" date="2016-11" db="EMBL/GenBank/DDBJ databases">
        <authorList>
            <person name="Jaros S."/>
            <person name="Januszkiewicz K."/>
            <person name="Wedrychowicz H."/>
        </authorList>
    </citation>
    <scope>NUCLEOTIDE SEQUENCE [LARGE SCALE GENOMIC DNA]</scope>
    <source>
        <strain evidence="9">NVI 5450</strain>
    </source>
</reference>
<comment type="subunit">
    <text evidence="7">Homodimer.</text>
</comment>
<dbReference type="Gene3D" id="3.40.50.300">
    <property type="entry name" value="P-loop containing nucleotide triphosphate hydrolases"/>
    <property type="match status" value="1"/>
</dbReference>
<dbReference type="InterPro" id="IPR027417">
    <property type="entry name" value="P-loop_NTPase"/>
</dbReference>
<gene>
    <name evidence="8" type="ORF">MT2528_3517</name>
    <name evidence="9" type="ORF">NVI5450_3716</name>
</gene>
<dbReference type="EMBL" id="FPLJ01000078">
    <property type="protein sequence ID" value="SGY97948.1"/>
    <property type="molecule type" value="Genomic_DNA"/>
</dbReference>
<keyword evidence="1 7" id="KW-0479">Metal-binding</keyword>
<evidence type="ECO:0000256" key="1">
    <source>
        <dbReference type="ARBA" id="ARBA00022723"/>
    </source>
</evidence>
<evidence type="ECO:0000256" key="3">
    <source>
        <dbReference type="ARBA" id="ARBA00022840"/>
    </source>
</evidence>
<dbReference type="KEGG" id="mvs:MVIS_2434"/>
<evidence type="ECO:0000313" key="10">
    <source>
        <dbReference type="Proteomes" id="UP000182660"/>
    </source>
</evidence>
<comment type="similarity">
    <text evidence="6 7">Belongs to the Mrp/NBP35 ATP-binding proteins family.</text>
</comment>
<keyword evidence="3 7" id="KW-0067">ATP-binding</keyword>
<dbReference type="EMBL" id="FPLD01000102">
    <property type="protein sequence ID" value="SGZ11605.1"/>
    <property type="molecule type" value="Genomic_DNA"/>
</dbReference>
<evidence type="ECO:0000256" key="5">
    <source>
        <dbReference type="ARBA" id="ARBA00023014"/>
    </source>
</evidence>
<dbReference type="GO" id="GO:0046872">
    <property type="term" value="F:metal ion binding"/>
    <property type="evidence" value="ECO:0007669"/>
    <property type="project" value="UniProtKB-KW"/>
</dbReference>
<dbReference type="InterPro" id="IPR019591">
    <property type="entry name" value="Mrp/NBP35_ATP-bd"/>
</dbReference>
<name>A0A090IEA3_9GAMM</name>
<dbReference type="Proteomes" id="UP000182660">
    <property type="component" value="Unassembled WGS sequence"/>
</dbReference>
<keyword evidence="7" id="KW-0378">Hydrolase</keyword>
<evidence type="ECO:0000256" key="6">
    <source>
        <dbReference type="ARBA" id="ARBA00024036"/>
    </source>
</evidence>
<dbReference type="STRING" id="80854.MVIS_2434"/>
<dbReference type="NCBIfam" id="NF008669">
    <property type="entry name" value="PRK11670.1"/>
    <property type="match status" value="1"/>
</dbReference>
<sequence>MDIAKITQLVGIFQPKSWLKNIGDSNVLETISNKDGCVEIQIRLPFPSLDFEHEVKTKLEPKVALMRGVESVQWIIKLDIATLARCNDAPAIHGVKNVIAVASGKGGVGKSTTTVNTALALAKMGAKVGIMDADIYGPSIPLMLGVSDSRPEQYDGNSMKAIDAHGLAVNSIGFIALHDQAMIWRGPMASKALMQLLSETHWGELDYLFIDMPPGTGDIQLTLSQNIPVTGALIVSTPQDVALADAAKGISMFRQVKVPVLGVVENMSTHICSNCGHEEAIFGTGGVVKMAARFDTECVAQLPLHIDLRADIDAGTPTVAARPDSAFSAIYAQLANDIVSKMFFQTHTISTEIPIRLT</sequence>
<dbReference type="OrthoDB" id="9809679at2"/>
<organism evidence="9 11">
    <name type="scientific">Moritella viscosa</name>
    <dbReference type="NCBI Taxonomy" id="80854"/>
    <lineage>
        <taxon>Bacteria</taxon>
        <taxon>Pseudomonadati</taxon>
        <taxon>Pseudomonadota</taxon>
        <taxon>Gammaproteobacteria</taxon>
        <taxon>Alteromonadales</taxon>
        <taxon>Moritellaceae</taxon>
        <taxon>Moritella</taxon>
    </lineage>
</organism>
<dbReference type="PATRIC" id="fig|80854.5.peg.2592"/>
<dbReference type="GO" id="GO:0016226">
    <property type="term" value="P:iron-sulfur cluster assembly"/>
    <property type="evidence" value="ECO:0007669"/>
    <property type="project" value="InterPro"/>
</dbReference>
<dbReference type="Proteomes" id="UP000183794">
    <property type="component" value="Unassembled WGS sequence"/>
</dbReference>
<keyword evidence="5 7" id="KW-0411">Iron-sulfur</keyword>
<dbReference type="InterPro" id="IPR033756">
    <property type="entry name" value="YlxH/NBP35"/>
</dbReference>
<dbReference type="InterPro" id="IPR044304">
    <property type="entry name" value="NUBPL-like"/>
</dbReference>
<comment type="function">
    <text evidence="7">Binds and transfers iron-sulfur (Fe-S) clusters to target apoproteins. Can hydrolyze ATP.</text>
</comment>
<evidence type="ECO:0000256" key="4">
    <source>
        <dbReference type="ARBA" id="ARBA00023004"/>
    </source>
</evidence>
<dbReference type="GO" id="GO:0005524">
    <property type="term" value="F:ATP binding"/>
    <property type="evidence" value="ECO:0007669"/>
    <property type="project" value="UniProtKB-UniRule"/>
</dbReference>